<gene>
    <name evidence="2" type="ORF">IEQ34_009446</name>
</gene>
<dbReference type="EMBL" id="JAGFBR010000009">
    <property type="protein sequence ID" value="KAH0461871.1"/>
    <property type="molecule type" value="Genomic_DNA"/>
</dbReference>
<evidence type="ECO:0000313" key="2">
    <source>
        <dbReference type="EMBL" id="KAH0461871.1"/>
    </source>
</evidence>
<evidence type="ECO:0000313" key="3">
    <source>
        <dbReference type="Proteomes" id="UP000775213"/>
    </source>
</evidence>
<feature type="region of interest" description="Disordered" evidence="1">
    <location>
        <begin position="84"/>
        <end position="106"/>
    </location>
</feature>
<organism evidence="2 3">
    <name type="scientific">Dendrobium chrysotoxum</name>
    <name type="common">Orchid</name>
    <dbReference type="NCBI Taxonomy" id="161865"/>
    <lineage>
        <taxon>Eukaryota</taxon>
        <taxon>Viridiplantae</taxon>
        <taxon>Streptophyta</taxon>
        <taxon>Embryophyta</taxon>
        <taxon>Tracheophyta</taxon>
        <taxon>Spermatophyta</taxon>
        <taxon>Magnoliopsida</taxon>
        <taxon>Liliopsida</taxon>
        <taxon>Asparagales</taxon>
        <taxon>Orchidaceae</taxon>
        <taxon>Epidendroideae</taxon>
        <taxon>Malaxideae</taxon>
        <taxon>Dendrobiinae</taxon>
        <taxon>Dendrobium</taxon>
    </lineage>
</organism>
<evidence type="ECO:0000256" key="1">
    <source>
        <dbReference type="SAM" id="MobiDB-lite"/>
    </source>
</evidence>
<protein>
    <submittedName>
        <fullName evidence="2">Uncharacterized protein</fullName>
    </submittedName>
</protein>
<dbReference type="AlphaFoldDB" id="A0AAV7H0E9"/>
<sequence>MIKIFNVHDAEHHLYEIRYLNKYIEEEFLFKVGLFIQAGRFNAMMLKKSTKMQEPLAPASKVALKRITKVRLAQCKIGVAVEGLTSSQASDDPPSDLGDDNDIESKHRKVFSNNDKVVKIV</sequence>
<comment type="caution">
    <text evidence="2">The sequence shown here is derived from an EMBL/GenBank/DDBJ whole genome shotgun (WGS) entry which is preliminary data.</text>
</comment>
<accession>A0AAV7H0E9</accession>
<keyword evidence="3" id="KW-1185">Reference proteome</keyword>
<dbReference type="Proteomes" id="UP000775213">
    <property type="component" value="Unassembled WGS sequence"/>
</dbReference>
<feature type="compositionally biased region" description="Acidic residues" evidence="1">
    <location>
        <begin position="93"/>
        <end position="102"/>
    </location>
</feature>
<proteinExistence type="predicted"/>
<name>A0AAV7H0E9_DENCH</name>
<reference evidence="2 3" key="1">
    <citation type="journal article" date="2021" name="Hortic Res">
        <title>Chromosome-scale assembly of the Dendrobium chrysotoxum genome enhances the understanding of orchid evolution.</title>
        <authorList>
            <person name="Zhang Y."/>
            <person name="Zhang G.Q."/>
            <person name="Zhang D."/>
            <person name="Liu X.D."/>
            <person name="Xu X.Y."/>
            <person name="Sun W.H."/>
            <person name="Yu X."/>
            <person name="Zhu X."/>
            <person name="Wang Z.W."/>
            <person name="Zhao X."/>
            <person name="Zhong W.Y."/>
            <person name="Chen H."/>
            <person name="Yin W.L."/>
            <person name="Huang T."/>
            <person name="Niu S.C."/>
            <person name="Liu Z.J."/>
        </authorList>
    </citation>
    <scope>NUCLEOTIDE SEQUENCE [LARGE SCALE GENOMIC DNA]</scope>
    <source>
        <strain evidence="2">Lindl</strain>
    </source>
</reference>